<reference evidence="1 2" key="1">
    <citation type="submission" date="2020-06" db="EMBL/GenBank/DDBJ databases">
        <title>Genome sequence of 2 isolates from Red Sea Mangroves.</title>
        <authorList>
            <person name="Sefrji F."/>
            <person name="Michoud G."/>
            <person name="Merlino G."/>
            <person name="Daffonchio D."/>
        </authorList>
    </citation>
    <scope>NUCLEOTIDE SEQUENCE [LARGE SCALE GENOMIC DNA]</scope>
    <source>
        <strain evidence="1 2">R1DC25</strain>
    </source>
</reference>
<dbReference type="Proteomes" id="UP000593594">
    <property type="component" value="Chromosome"/>
</dbReference>
<evidence type="ECO:0000313" key="1">
    <source>
        <dbReference type="EMBL" id="QPC44623.1"/>
    </source>
</evidence>
<evidence type="ECO:0000313" key="2">
    <source>
        <dbReference type="Proteomes" id="UP000593594"/>
    </source>
</evidence>
<gene>
    <name evidence="1" type="ORF">HW532_19095</name>
</gene>
<name>A0A7S8HDS6_9HYPH</name>
<dbReference type="AlphaFoldDB" id="A0A7S8HDS6"/>
<sequence>MTDELSQFYDLIEIDRLPSRVRRFVQQEPPNGLESTLCYYAHAYANGFEVLLAEAKKRWPRQDYLQIPVLYLARHSIELNLKAAIEQFRTNDPTPPQKMEHNLMALWRDLCDYGARWSGEPFDDEYTAHCEKLLVRFHEIDKDGQRLRYPFSKQNKLFDITRVSDFDEVFLAHWHVTNYAGSTVTMHHEAEQGFGSV</sequence>
<organism evidence="1 2">
    <name type="scientific">Kaustia mangrovi</name>
    <dbReference type="NCBI Taxonomy" id="2593653"/>
    <lineage>
        <taxon>Bacteria</taxon>
        <taxon>Pseudomonadati</taxon>
        <taxon>Pseudomonadota</taxon>
        <taxon>Alphaproteobacteria</taxon>
        <taxon>Hyphomicrobiales</taxon>
        <taxon>Parvibaculaceae</taxon>
        <taxon>Kaustia</taxon>
    </lineage>
</organism>
<keyword evidence="2" id="KW-1185">Reference proteome</keyword>
<protein>
    <submittedName>
        <fullName evidence="1">Uncharacterized protein</fullName>
    </submittedName>
</protein>
<proteinExistence type="predicted"/>
<dbReference type="EMBL" id="CP058214">
    <property type="protein sequence ID" value="QPC44623.1"/>
    <property type="molecule type" value="Genomic_DNA"/>
</dbReference>
<dbReference type="KEGG" id="kmn:HW532_19095"/>
<dbReference type="RefSeq" id="WP_213161995.1">
    <property type="nucleotide sequence ID" value="NZ_CP058214.1"/>
</dbReference>
<accession>A0A7S8HDS6</accession>